<gene>
    <name evidence="2" type="ORF">DC082_03505</name>
</gene>
<dbReference type="AlphaFoldDB" id="A0A2U2AN18"/>
<sequence length="1079" mass="124612">MSIFFRFLYSFFLAFMLLIQSFVWAQSQLGNSETGGEEAMSVQWATEDITGAWETVSRVYLTLQEEETASPDFVAEVDALNTLLAQKRIIERFSNEVYNHFDSEVGGENIIYDRSADALFVYDTGEPVIYQFTFERYQSDFLDDGGHDSQWAHMETTSQEHDSILGLEIELIRYWDKKNDEENTAEAWYWVSPALPSWFYQLKGLGVSGYAVKQLNSMSIDGHQLGVNRETISIRPIDPTMLLRAPEDSFNVVLWEEVREEEMAERDARDISMPDRQGVAQENAEISVNRDDKAEVSLTKVERQQADFLEMLMISNPKVYEAVSVFQGGLARVEQAGKTFYINTQGERLFDHKIDTVLTAQQTGCYQLSPFDEGVIAHYLVARDQKMGLVDPRTGQWLIKADYDYLEKRPCQTLKAHKDGLVGLFTFEGEEMVPTKYQDVQSFGFQNFFAVQQGEKWGVYEGESHEMVIPAEFEQISYCGGCGIKPEYFYAKKDGYWGLVGFDGKLWLPFEYEFPQHSYMRGDQWVVNLQRDGQELLIHLGTGTHYFNKDYDDVLVLNDFIALKKGGRFALFNRDGQQLTDFELTGVYELDNYSGQNLYIEVVKEDKRAVLDASGADVVPWQRAEYISRLRQDYFLVHHNKKGQVELRDLSGMVLVPAQYDGYSIEARKNESNEWVDTNVLKVHKGKLRGWYFTDEEILVEPRFDNIRYWMPEHAEHPYILVEKGGMSGLYDLDGTEVLPPAYDSLSLQLPELLSFKQDSGYGLIDLHTAKELVPPRYAWIDPAKTDKILRLRLPYEQQKEGESPYHWWDAAQQKMIELPFEEYEPLAQEGLWVVYKDGKSFLYNVQAQKIISAPYDLIGDASNGLIIVENDDKFGVINDKGEEIYPLDYDMALRNDSGFIALSQQNKKRFWETTYLRPDGEHIFSGPIRTWSSPDSYDAPLIRVAEQEIIVGAYDPARRNDSFGIYDWHGSERLAPKYKTLLLYNDVPRYGAIKKHHVGLFDDQCNEIFPMILDGIYHADVPMHWGPIRNLEAGFPLLAYIDERVDQRNKRYYFYTDKNGEVLPVVAHERIAFHERGY</sequence>
<organism evidence="2 3">
    <name type="scientific">Ignatzschineria indica</name>
    <dbReference type="NCBI Taxonomy" id="472583"/>
    <lineage>
        <taxon>Bacteria</taxon>
        <taxon>Pseudomonadati</taxon>
        <taxon>Pseudomonadota</taxon>
        <taxon>Gammaproteobacteria</taxon>
        <taxon>Cardiobacteriales</taxon>
        <taxon>Ignatzschineriaceae</taxon>
        <taxon>Ignatzschineria</taxon>
    </lineage>
</organism>
<keyword evidence="1" id="KW-0732">Signal</keyword>
<evidence type="ECO:0008006" key="4">
    <source>
        <dbReference type="Google" id="ProtNLM"/>
    </source>
</evidence>
<evidence type="ECO:0000313" key="3">
    <source>
        <dbReference type="Proteomes" id="UP000244948"/>
    </source>
</evidence>
<proteinExistence type="predicted"/>
<dbReference type="Proteomes" id="UP000244948">
    <property type="component" value="Unassembled WGS sequence"/>
</dbReference>
<evidence type="ECO:0000313" key="2">
    <source>
        <dbReference type="EMBL" id="PWD84610.1"/>
    </source>
</evidence>
<feature type="signal peptide" evidence="1">
    <location>
        <begin position="1"/>
        <end position="25"/>
    </location>
</feature>
<dbReference type="PANTHER" id="PTHR37841">
    <property type="entry name" value="GLR2918 PROTEIN"/>
    <property type="match status" value="1"/>
</dbReference>
<evidence type="ECO:0000256" key="1">
    <source>
        <dbReference type="SAM" id="SignalP"/>
    </source>
</evidence>
<reference evidence="2 3" key="1">
    <citation type="journal article" date="2018" name="Genome Announc.">
        <title>Ignatzschineria cameli sp. nov., isolated from necrotic foot tissue of dromedaries (Camelus dromedarius) and associated maggots (Wohlfahrtia species) in Dubai.</title>
        <authorList>
            <person name="Tsang C.C."/>
            <person name="Tang J.Y."/>
            <person name="Fong J.Y."/>
            <person name="Kinne J."/>
            <person name="Lee H.H."/>
            <person name="Joseph M."/>
            <person name="Jose S."/>
            <person name="Schuster R.K."/>
            <person name="Tang Y."/>
            <person name="Sivakumar S."/>
            <person name="Chen J.H."/>
            <person name="Teng J.L."/>
            <person name="Lau S.K."/>
            <person name="Wernery U."/>
            <person name="Woo P.C."/>
        </authorList>
    </citation>
    <scope>NUCLEOTIDE SEQUENCE [LARGE SCALE GENOMIC DNA]</scope>
    <source>
        <strain evidence="2 3">KCTC 22643</strain>
    </source>
</reference>
<dbReference type="EMBL" id="QEWR01000002">
    <property type="protein sequence ID" value="PWD84610.1"/>
    <property type="molecule type" value="Genomic_DNA"/>
</dbReference>
<dbReference type="Pfam" id="PF14903">
    <property type="entry name" value="WG_beta_rep"/>
    <property type="match status" value="2"/>
</dbReference>
<accession>A0A2U2AN18</accession>
<keyword evidence="3" id="KW-1185">Reference proteome</keyword>
<name>A0A2U2AN18_9GAMM</name>
<dbReference type="PANTHER" id="PTHR37841:SF1">
    <property type="entry name" value="DUF3298 DOMAIN-CONTAINING PROTEIN"/>
    <property type="match status" value="1"/>
</dbReference>
<dbReference type="InterPro" id="IPR032774">
    <property type="entry name" value="WG_beta_rep"/>
</dbReference>
<feature type="chain" id="PRO_5015645071" description="WG repeat-containing protein" evidence="1">
    <location>
        <begin position="26"/>
        <end position="1079"/>
    </location>
</feature>
<protein>
    <recommendedName>
        <fullName evidence="4">WG repeat-containing protein</fullName>
    </recommendedName>
</protein>
<comment type="caution">
    <text evidence="2">The sequence shown here is derived from an EMBL/GenBank/DDBJ whole genome shotgun (WGS) entry which is preliminary data.</text>
</comment>